<dbReference type="AlphaFoldDB" id="A0A915KLS4"/>
<feature type="region of interest" description="Disordered" evidence="1">
    <location>
        <begin position="1"/>
        <end position="24"/>
    </location>
</feature>
<reference evidence="3" key="1">
    <citation type="submission" date="2022-11" db="UniProtKB">
        <authorList>
            <consortium name="WormBaseParasite"/>
        </authorList>
    </citation>
    <scope>IDENTIFICATION</scope>
</reference>
<evidence type="ECO:0000313" key="3">
    <source>
        <dbReference type="WBParaSite" id="nRc.2.0.1.t39726-RA"/>
    </source>
</evidence>
<dbReference type="WBParaSite" id="nRc.2.0.1.t39726-RA">
    <property type="protein sequence ID" value="nRc.2.0.1.t39726-RA"/>
    <property type="gene ID" value="nRc.2.0.1.g39726"/>
</dbReference>
<proteinExistence type="predicted"/>
<keyword evidence="2" id="KW-1185">Reference proteome</keyword>
<dbReference type="Proteomes" id="UP000887565">
    <property type="component" value="Unplaced"/>
</dbReference>
<evidence type="ECO:0000256" key="1">
    <source>
        <dbReference type="SAM" id="MobiDB-lite"/>
    </source>
</evidence>
<name>A0A915KLS4_ROMCU</name>
<protein>
    <submittedName>
        <fullName evidence="3">Uncharacterized protein</fullName>
    </submittedName>
</protein>
<sequence>MDNSNAGPSGSTSKPVGMLESPPPKYIVQGAKEDRVFFTVDLFPDHMQIRGPGTHTTYRLYVVYQRHIVSQTEEKSPLLLKSLARYWVQSVSLSFLAGLASEVVRDWISQELHPGS</sequence>
<feature type="compositionally biased region" description="Polar residues" evidence="1">
    <location>
        <begin position="1"/>
        <end position="14"/>
    </location>
</feature>
<organism evidence="2 3">
    <name type="scientific">Romanomermis culicivorax</name>
    <name type="common">Nematode worm</name>
    <dbReference type="NCBI Taxonomy" id="13658"/>
    <lineage>
        <taxon>Eukaryota</taxon>
        <taxon>Metazoa</taxon>
        <taxon>Ecdysozoa</taxon>
        <taxon>Nematoda</taxon>
        <taxon>Enoplea</taxon>
        <taxon>Dorylaimia</taxon>
        <taxon>Mermithida</taxon>
        <taxon>Mermithoidea</taxon>
        <taxon>Mermithidae</taxon>
        <taxon>Romanomermis</taxon>
    </lineage>
</organism>
<accession>A0A915KLS4</accession>
<evidence type="ECO:0000313" key="2">
    <source>
        <dbReference type="Proteomes" id="UP000887565"/>
    </source>
</evidence>